<evidence type="ECO:0000256" key="9">
    <source>
        <dbReference type="ARBA" id="ARBA00023139"/>
    </source>
</evidence>
<dbReference type="NCBIfam" id="TIGR00548">
    <property type="entry name" value="lolB"/>
    <property type="match status" value="1"/>
</dbReference>
<dbReference type="InterPro" id="IPR029046">
    <property type="entry name" value="LolA/LolB/LppX"/>
</dbReference>
<proteinExistence type="inferred from homology"/>
<comment type="subcellular location">
    <subcellularLocation>
        <location evidence="1">Cell outer membrane</location>
        <topology evidence="1">Lipid-anchor</topology>
    </subcellularLocation>
</comment>
<dbReference type="SUPFAM" id="SSF89392">
    <property type="entry name" value="Prokaryotic lipoproteins and lipoprotein localization factors"/>
    <property type="match status" value="1"/>
</dbReference>
<comment type="similarity">
    <text evidence="2">Belongs to the LolB family.</text>
</comment>
<organism evidence="13 14">
    <name type="scientific">Faucicola osloensis</name>
    <name type="common">Moraxella osloensis</name>
    <dbReference type="NCBI Taxonomy" id="34062"/>
    <lineage>
        <taxon>Bacteria</taxon>
        <taxon>Pseudomonadati</taxon>
        <taxon>Pseudomonadota</taxon>
        <taxon>Gammaproteobacteria</taxon>
        <taxon>Moraxellales</taxon>
        <taxon>Moraxellaceae</taxon>
        <taxon>Faucicola</taxon>
    </lineage>
</organism>
<dbReference type="AlphaFoldDB" id="A0A2I1RHQ9"/>
<dbReference type="EMBL" id="PKJS01000008">
    <property type="protein sequence ID" value="PKZ68658.1"/>
    <property type="molecule type" value="Genomic_DNA"/>
</dbReference>
<reference evidence="13 14" key="1">
    <citation type="submission" date="2017-12" db="EMBL/GenBank/DDBJ databases">
        <title>Phylogenetic diversity of female urinary microbiome.</title>
        <authorList>
            <person name="Thomas-White K."/>
            <person name="Wolfe A.J."/>
        </authorList>
    </citation>
    <scope>NUCLEOTIDE SEQUENCE [LARGE SCALE GENOMIC DNA]</scope>
    <source>
        <strain evidence="13 14">UMB0416</strain>
    </source>
</reference>
<keyword evidence="10" id="KW-0143">Chaperone</keyword>
<protein>
    <recommendedName>
        <fullName evidence="4">Outer-membrane lipoprotein LolB</fullName>
    </recommendedName>
</protein>
<evidence type="ECO:0000256" key="6">
    <source>
        <dbReference type="ARBA" id="ARBA00022729"/>
    </source>
</evidence>
<evidence type="ECO:0000256" key="10">
    <source>
        <dbReference type="ARBA" id="ARBA00023186"/>
    </source>
</evidence>
<evidence type="ECO:0000256" key="12">
    <source>
        <dbReference type="ARBA" id="ARBA00023288"/>
    </source>
</evidence>
<evidence type="ECO:0000313" key="13">
    <source>
        <dbReference type="EMBL" id="PKZ68658.1"/>
    </source>
</evidence>
<dbReference type="GO" id="GO:0009279">
    <property type="term" value="C:cell outer membrane"/>
    <property type="evidence" value="ECO:0007669"/>
    <property type="project" value="UniProtKB-SubCell"/>
</dbReference>
<evidence type="ECO:0000256" key="5">
    <source>
        <dbReference type="ARBA" id="ARBA00022448"/>
    </source>
</evidence>
<dbReference type="RefSeq" id="WP_101964488.1">
    <property type="nucleotide sequence ID" value="NZ_PKJS01000008.1"/>
</dbReference>
<comment type="caution">
    <text evidence="13">The sequence shown here is derived from an EMBL/GenBank/DDBJ whole genome shotgun (WGS) entry which is preliminary data.</text>
</comment>
<evidence type="ECO:0000256" key="4">
    <source>
        <dbReference type="ARBA" id="ARBA00016202"/>
    </source>
</evidence>
<keyword evidence="6" id="KW-0732">Signal</keyword>
<dbReference type="Pfam" id="PF03550">
    <property type="entry name" value="LolB"/>
    <property type="match status" value="1"/>
</dbReference>
<evidence type="ECO:0000256" key="1">
    <source>
        <dbReference type="ARBA" id="ARBA00004459"/>
    </source>
</evidence>
<dbReference type="Gene3D" id="2.50.20.10">
    <property type="entry name" value="Lipoprotein localisation LolA/LolB/LppX"/>
    <property type="match status" value="1"/>
</dbReference>
<name>A0A2I1RHQ9_FAUOS</name>
<evidence type="ECO:0000256" key="8">
    <source>
        <dbReference type="ARBA" id="ARBA00023136"/>
    </source>
</evidence>
<keyword evidence="5" id="KW-0813">Transport</keyword>
<evidence type="ECO:0000256" key="7">
    <source>
        <dbReference type="ARBA" id="ARBA00022927"/>
    </source>
</evidence>
<gene>
    <name evidence="13" type="primary">lolB</name>
    <name evidence="13" type="ORF">CYJ96_07190</name>
</gene>
<evidence type="ECO:0000256" key="3">
    <source>
        <dbReference type="ARBA" id="ARBA00011245"/>
    </source>
</evidence>
<dbReference type="CDD" id="cd16326">
    <property type="entry name" value="LolB"/>
    <property type="match status" value="1"/>
</dbReference>
<keyword evidence="9" id="KW-0564">Palmitate</keyword>
<keyword evidence="12 13" id="KW-0449">Lipoprotein</keyword>
<evidence type="ECO:0000313" key="14">
    <source>
        <dbReference type="Proteomes" id="UP000234914"/>
    </source>
</evidence>
<dbReference type="Proteomes" id="UP000234914">
    <property type="component" value="Unassembled WGS sequence"/>
</dbReference>
<keyword evidence="7" id="KW-0653">Protein transport</keyword>
<keyword evidence="8" id="KW-0472">Membrane</keyword>
<sequence>MHLLPAVTSKITSKITGLSIACLGISSMLLTGCQSVRATTKPITAKPTATVMTTPVVNTQTATAPSTTTNQQAAASTLPIAQFTINGKIGMTTPQQAGSAFYTWTQQGQNFAIEIAGAMNAGQTKISYNGQSATLTNEKGTINAATPEELLLRATGWQAPISQLPYWIQGQPAPSDANGKKDSTNRLVSAQNGDWTATFSYSNSNDKLPSRLTANHPNGYKVVMTINRLS</sequence>
<evidence type="ECO:0000256" key="11">
    <source>
        <dbReference type="ARBA" id="ARBA00023237"/>
    </source>
</evidence>
<evidence type="ECO:0000256" key="2">
    <source>
        <dbReference type="ARBA" id="ARBA00009696"/>
    </source>
</evidence>
<dbReference type="InterPro" id="IPR004565">
    <property type="entry name" value="OM_lipoprot_LolB"/>
</dbReference>
<accession>A0A2I1RHQ9</accession>
<comment type="subunit">
    <text evidence="3">Monomer.</text>
</comment>
<keyword evidence="11" id="KW-0998">Cell outer membrane</keyword>
<dbReference type="GO" id="GO:0015031">
    <property type="term" value="P:protein transport"/>
    <property type="evidence" value="ECO:0007669"/>
    <property type="project" value="UniProtKB-KW"/>
</dbReference>